<dbReference type="AlphaFoldDB" id="A0A2A2I5T9"/>
<keyword evidence="2" id="KW-0472">Membrane</keyword>
<keyword evidence="3" id="KW-0808">Transferase</keyword>
<reference evidence="3 4" key="1">
    <citation type="submission" date="2017-07" db="EMBL/GenBank/DDBJ databases">
        <title>Tamlnaduibacter salinus (Mi-7) genome sequencing.</title>
        <authorList>
            <person name="Verma A."/>
            <person name="Krishnamurthi S."/>
        </authorList>
    </citation>
    <scope>NUCLEOTIDE SEQUENCE [LARGE SCALE GENOMIC DNA]</scope>
    <source>
        <strain evidence="3 4">Mi-7</strain>
    </source>
</reference>
<proteinExistence type="predicted"/>
<dbReference type="EMBL" id="NMPM01000010">
    <property type="protein sequence ID" value="PAV27099.1"/>
    <property type="molecule type" value="Genomic_DNA"/>
</dbReference>
<feature type="region of interest" description="Disordered" evidence="1">
    <location>
        <begin position="179"/>
        <end position="204"/>
    </location>
</feature>
<keyword evidence="2" id="KW-0812">Transmembrane</keyword>
<sequence>MTAKRAVKTVFRLLMLPIYGAFCLLTLFGNTDSVFQGFSQALSLIPGRIGTYCRAAFYSLACPDTSDEISIGFLTLLSHRDTTIERGVYIGPQGNIGMCTIKEGTLLGSGVHILSGKNQHYFDDPETPIQQQGGRFEKVVIGADCWLGNQSLVMADLPKRTIVAAGAIVTHSPDATSILAGNPAKTIQRRANPERQPSESGVSQ</sequence>
<comment type="caution">
    <text evidence="3">The sequence shown here is derived from an EMBL/GenBank/DDBJ whole genome shotgun (WGS) entry which is preliminary data.</text>
</comment>
<dbReference type="Gene3D" id="2.160.10.10">
    <property type="entry name" value="Hexapeptide repeat proteins"/>
    <property type="match status" value="1"/>
</dbReference>
<accession>A0A2A2I5T9</accession>
<keyword evidence="2" id="KW-1133">Transmembrane helix</keyword>
<dbReference type="GO" id="GO:0016740">
    <property type="term" value="F:transferase activity"/>
    <property type="evidence" value="ECO:0007669"/>
    <property type="project" value="UniProtKB-KW"/>
</dbReference>
<organism evidence="3 4">
    <name type="scientific">Tamilnaduibacter salinus</name>
    <dbReference type="NCBI Taxonomy" id="1484056"/>
    <lineage>
        <taxon>Bacteria</taxon>
        <taxon>Pseudomonadati</taxon>
        <taxon>Pseudomonadota</taxon>
        <taxon>Gammaproteobacteria</taxon>
        <taxon>Pseudomonadales</taxon>
        <taxon>Marinobacteraceae</taxon>
        <taxon>Tamilnaduibacter</taxon>
    </lineage>
</organism>
<evidence type="ECO:0000256" key="1">
    <source>
        <dbReference type="SAM" id="MobiDB-lite"/>
    </source>
</evidence>
<protein>
    <submittedName>
        <fullName evidence="3">Acetyltransferase</fullName>
    </submittedName>
</protein>
<feature type="transmembrane region" description="Helical" evidence="2">
    <location>
        <begin position="9"/>
        <end position="29"/>
    </location>
</feature>
<dbReference type="CDD" id="cd04647">
    <property type="entry name" value="LbH_MAT_like"/>
    <property type="match status" value="1"/>
</dbReference>
<dbReference type="SUPFAM" id="SSF51161">
    <property type="entry name" value="Trimeric LpxA-like enzymes"/>
    <property type="match status" value="1"/>
</dbReference>
<dbReference type="Proteomes" id="UP000218332">
    <property type="component" value="Unassembled WGS sequence"/>
</dbReference>
<dbReference type="PANTHER" id="PTHR23416">
    <property type="entry name" value="SIALIC ACID SYNTHASE-RELATED"/>
    <property type="match status" value="1"/>
</dbReference>
<evidence type="ECO:0000313" key="4">
    <source>
        <dbReference type="Proteomes" id="UP000218332"/>
    </source>
</evidence>
<keyword evidence="4" id="KW-1185">Reference proteome</keyword>
<gene>
    <name evidence="3" type="ORF">CF392_02525</name>
</gene>
<dbReference type="InterPro" id="IPR051159">
    <property type="entry name" value="Hexapeptide_acetyltransf"/>
</dbReference>
<dbReference type="InterPro" id="IPR011004">
    <property type="entry name" value="Trimer_LpxA-like_sf"/>
</dbReference>
<name>A0A2A2I5T9_9GAMM</name>
<evidence type="ECO:0000256" key="2">
    <source>
        <dbReference type="SAM" id="Phobius"/>
    </source>
</evidence>
<evidence type="ECO:0000313" key="3">
    <source>
        <dbReference type="EMBL" id="PAV27099.1"/>
    </source>
</evidence>